<dbReference type="PANTHER" id="PTHR22901:SF0">
    <property type="entry name" value="SIALATE O-ACETYLESTERASE"/>
    <property type="match status" value="1"/>
</dbReference>
<evidence type="ECO:0000259" key="2">
    <source>
        <dbReference type="Pfam" id="PF03629"/>
    </source>
</evidence>
<dbReference type="Pfam" id="PF03629">
    <property type="entry name" value="SASA"/>
    <property type="match status" value="2"/>
</dbReference>
<proteinExistence type="predicted"/>
<dbReference type="GO" id="GO:0001681">
    <property type="term" value="F:sialate O-acetylesterase activity"/>
    <property type="evidence" value="ECO:0007669"/>
    <property type="project" value="InterPro"/>
</dbReference>
<dbReference type="SUPFAM" id="SSF52266">
    <property type="entry name" value="SGNH hydrolase"/>
    <property type="match status" value="1"/>
</dbReference>
<gene>
    <name evidence="3" type="ORF">SAMN04515674_10679</name>
</gene>
<dbReference type="GO" id="GO:0005975">
    <property type="term" value="P:carbohydrate metabolic process"/>
    <property type="evidence" value="ECO:0007669"/>
    <property type="project" value="TreeGrafter"/>
</dbReference>
<dbReference type="Proteomes" id="UP000199306">
    <property type="component" value="Unassembled WGS sequence"/>
</dbReference>
<dbReference type="AlphaFoldDB" id="A0A1I5TK33"/>
<dbReference type="InterPro" id="IPR036514">
    <property type="entry name" value="SGNH_hydro_sf"/>
</dbReference>
<dbReference type="PANTHER" id="PTHR22901">
    <property type="entry name" value="SIALATE O-ACETYLESTERASE"/>
    <property type="match status" value="1"/>
</dbReference>
<evidence type="ECO:0000256" key="1">
    <source>
        <dbReference type="ARBA" id="ARBA00022801"/>
    </source>
</evidence>
<accession>A0A1I5TK33</accession>
<keyword evidence="1" id="KW-0378">Hydrolase</keyword>
<feature type="domain" description="Sialate O-acetylesterase" evidence="2">
    <location>
        <begin position="102"/>
        <end position="205"/>
    </location>
</feature>
<dbReference type="InterPro" id="IPR005181">
    <property type="entry name" value="SASA"/>
</dbReference>
<dbReference type="RefSeq" id="WP_092017205.1">
    <property type="nucleotide sequence ID" value="NZ_FOXH01000006.1"/>
</dbReference>
<reference evidence="3 4" key="1">
    <citation type="submission" date="2016-10" db="EMBL/GenBank/DDBJ databases">
        <authorList>
            <person name="de Groot N.N."/>
        </authorList>
    </citation>
    <scope>NUCLEOTIDE SEQUENCE [LARGE SCALE GENOMIC DNA]</scope>
    <source>
        <strain evidence="4">E92,LMG 26720,CCM 7988</strain>
    </source>
</reference>
<keyword evidence="4" id="KW-1185">Reference proteome</keyword>
<feature type="domain" description="Sialate O-acetylesterase" evidence="2">
    <location>
        <begin position="409"/>
        <end position="526"/>
    </location>
</feature>
<dbReference type="OrthoDB" id="9816001at2"/>
<dbReference type="EMBL" id="FOXH01000006">
    <property type="protein sequence ID" value="SFP83231.1"/>
    <property type="molecule type" value="Genomic_DNA"/>
</dbReference>
<dbReference type="InterPro" id="IPR039329">
    <property type="entry name" value="SIAE"/>
</dbReference>
<name>A0A1I5TK33_9BACT</name>
<organism evidence="3 4">
    <name type="scientific">Pseudarcicella hirudinis</name>
    <dbReference type="NCBI Taxonomy" id="1079859"/>
    <lineage>
        <taxon>Bacteria</taxon>
        <taxon>Pseudomonadati</taxon>
        <taxon>Bacteroidota</taxon>
        <taxon>Cytophagia</taxon>
        <taxon>Cytophagales</taxon>
        <taxon>Flectobacillaceae</taxon>
        <taxon>Pseudarcicella</taxon>
    </lineage>
</organism>
<dbReference type="STRING" id="1079859.SAMN04515674_10679"/>
<evidence type="ECO:0000313" key="3">
    <source>
        <dbReference type="EMBL" id="SFP83231.1"/>
    </source>
</evidence>
<sequence length="651" mass="72859">MQRLLFIILLLAGSESFAQLKLARLFSDHVVLQRQKPIPVWGWANPNEKVSITLAGQTKTVLSDAGGKWLVKFSPLEAGGPYKIAVTAKSGSLSVNDVLIGEVWLCSGQSNMEWMVSQANNFQTEKKHADFPQIRHFKVEHEVTINEQTDLKNGEWKIASAETVGEFTAIGFFFARELYQKLNIPVGILHSSWGGSQVEGWISKEGMLSDPELKSYVQNFPKNWNEADAYHDKKLRKQLLGNGEINPDVQDEKKYLEEGYDFSKWQNGGSPLGQWDWKGIWAFRGKGYMARSVEIPSEFVNLQSVLSLAENDSFNEIYINGKLVSAGIIKGVRKITIPANTWKEGKNQLVVKFGSLISLPWYGLGLQGSAEDLNVSMGTQKISLSGNWKLMPSFAEKHEYVHSSNNIGTTIYNAMIAPLLPFSIRGTLWYQGEANAGRAFQYRSSFPLLINDWRKKWDDNFSFYFVQLSSFGANQNSNQGSNWAELREAQTMTLALPNTGMAVTTDVGNPADIHPTNKQDVAHRLAVQALKQNYGQNIEYSSPMFDSAKFEDGKAEISFRFTAKGLLAKDKYNYLKGFEIAGEDKVFYYAKAEIVNNKVIVSSPKVPKPAAVRYGWADAPEEANLFNSEGFPASPFRTDSWTGITVSSKFE</sequence>
<protein>
    <submittedName>
        <fullName evidence="3">Sialate O-acetylesterase</fullName>
    </submittedName>
</protein>
<dbReference type="Gene3D" id="3.40.50.1110">
    <property type="entry name" value="SGNH hydrolase"/>
    <property type="match status" value="2"/>
</dbReference>
<evidence type="ECO:0000313" key="4">
    <source>
        <dbReference type="Proteomes" id="UP000199306"/>
    </source>
</evidence>